<feature type="compositionally biased region" description="Basic and acidic residues" evidence="12">
    <location>
        <begin position="576"/>
        <end position="585"/>
    </location>
</feature>
<dbReference type="SUPFAM" id="SSF52540">
    <property type="entry name" value="P-loop containing nucleoside triphosphate hydrolases"/>
    <property type="match status" value="2"/>
</dbReference>
<dbReference type="EMBL" id="CAXHTA020000017">
    <property type="protein sequence ID" value="CAL5227396.1"/>
    <property type="molecule type" value="Genomic_DNA"/>
</dbReference>
<feature type="domain" description="SecA family profile" evidence="14">
    <location>
        <begin position="29"/>
        <end position="742"/>
    </location>
</feature>
<dbReference type="Pfam" id="PF07517">
    <property type="entry name" value="SecA_DEAD"/>
    <property type="match status" value="1"/>
</dbReference>
<evidence type="ECO:0000256" key="8">
    <source>
        <dbReference type="ARBA" id="ARBA00023010"/>
    </source>
</evidence>
<dbReference type="HAMAP" id="MF_01382">
    <property type="entry name" value="SecA"/>
    <property type="match status" value="1"/>
</dbReference>
<dbReference type="NCBIfam" id="TIGR00963">
    <property type="entry name" value="secA"/>
    <property type="match status" value="1"/>
</dbReference>
<dbReference type="InterPro" id="IPR020937">
    <property type="entry name" value="SecA_CS"/>
</dbReference>
<feature type="compositionally biased region" description="Polar residues" evidence="12">
    <location>
        <begin position="554"/>
        <end position="567"/>
    </location>
</feature>
<evidence type="ECO:0000256" key="9">
    <source>
        <dbReference type="ARBA" id="ARBA00023136"/>
    </source>
</evidence>
<dbReference type="InterPro" id="IPR011130">
    <property type="entry name" value="SecA_preprotein_X-link_dom"/>
</dbReference>
<organism evidence="15 16">
    <name type="scientific">Coccomyxa viridis</name>
    <dbReference type="NCBI Taxonomy" id="1274662"/>
    <lineage>
        <taxon>Eukaryota</taxon>
        <taxon>Viridiplantae</taxon>
        <taxon>Chlorophyta</taxon>
        <taxon>core chlorophytes</taxon>
        <taxon>Trebouxiophyceae</taxon>
        <taxon>Trebouxiophyceae incertae sedis</taxon>
        <taxon>Coccomyxaceae</taxon>
        <taxon>Coccomyxa</taxon>
    </lineage>
</organism>
<dbReference type="PANTHER" id="PTHR30612">
    <property type="entry name" value="SECA INNER MEMBRANE COMPONENT OF SEC PROTEIN SECRETION SYSTEM"/>
    <property type="match status" value="1"/>
</dbReference>
<keyword evidence="8 11" id="KW-0811">Translocation</keyword>
<dbReference type="InterPro" id="IPR011115">
    <property type="entry name" value="SecA_DEAD"/>
</dbReference>
<dbReference type="Proteomes" id="UP001497392">
    <property type="component" value="Unassembled WGS sequence"/>
</dbReference>
<accession>A0ABP1G9F9</accession>
<feature type="domain" description="Helicase ATP-binding" evidence="13">
    <location>
        <begin position="115"/>
        <end position="273"/>
    </location>
</feature>
<dbReference type="CDD" id="cd18803">
    <property type="entry name" value="SF2_C_secA"/>
    <property type="match status" value="1"/>
</dbReference>
<evidence type="ECO:0000313" key="15">
    <source>
        <dbReference type="EMBL" id="CAL5227396.1"/>
    </source>
</evidence>
<dbReference type="InterPro" id="IPR014018">
    <property type="entry name" value="SecA_motor_DEAD"/>
</dbReference>
<dbReference type="InterPro" id="IPR036670">
    <property type="entry name" value="SecA_X-link_sf"/>
</dbReference>
<dbReference type="Gene3D" id="3.40.50.300">
    <property type="entry name" value="P-loop containing nucleotide triphosphate hydrolases"/>
    <property type="match status" value="2"/>
</dbReference>
<dbReference type="PROSITE" id="PS51196">
    <property type="entry name" value="SECA_MOTOR_DEAD"/>
    <property type="match status" value="1"/>
</dbReference>
<comment type="catalytic activity">
    <reaction evidence="10">
        <text>ATP + H2O + chloroplast-proteinSide 1 = ADP + phosphate + chloroplast-proteinSide 2.</text>
        <dbReference type="EC" id="7.4.2.4"/>
    </reaction>
</comment>
<comment type="subcellular location">
    <subcellularLocation>
        <location evidence="1">Membrane</location>
        <topology evidence="1">Peripheral membrane protein</topology>
    </subcellularLocation>
</comment>
<evidence type="ECO:0000256" key="12">
    <source>
        <dbReference type="SAM" id="MobiDB-lite"/>
    </source>
</evidence>
<dbReference type="InterPro" id="IPR000185">
    <property type="entry name" value="SecA"/>
</dbReference>
<keyword evidence="7" id="KW-1278">Translocase</keyword>
<evidence type="ECO:0000256" key="11">
    <source>
        <dbReference type="RuleBase" id="RU003874"/>
    </source>
</evidence>
<dbReference type="Pfam" id="PF01043">
    <property type="entry name" value="SecA_PP_bind"/>
    <property type="match status" value="1"/>
</dbReference>
<evidence type="ECO:0000256" key="5">
    <source>
        <dbReference type="ARBA" id="ARBA00022840"/>
    </source>
</evidence>
<dbReference type="InterPro" id="IPR027417">
    <property type="entry name" value="P-loop_NTPase"/>
</dbReference>
<comment type="similarity">
    <text evidence="2 11">Belongs to the SecA family.</text>
</comment>
<gene>
    <name evidence="15" type="primary">g10351</name>
    <name evidence="15" type="ORF">VP750_LOCUS9302</name>
</gene>
<evidence type="ECO:0000256" key="3">
    <source>
        <dbReference type="ARBA" id="ARBA00022448"/>
    </source>
</evidence>
<comment type="caution">
    <text evidence="15">The sequence shown here is derived from an EMBL/GenBank/DDBJ whole genome shotgun (WGS) entry which is preliminary data.</text>
</comment>
<keyword evidence="9" id="KW-0472">Membrane</keyword>
<dbReference type="PANTHER" id="PTHR30612:SF0">
    <property type="entry name" value="CHLOROPLAST PROTEIN-TRANSPORTING ATPASE"/>
    <property type="match status" value="1"/>
</dbReference>
<evidence type="ECO:0000256" key="4">
    <source>
        <dbReference type="ARBA" id="ARBA00022741"/>
    </source>
</evidence>
<keyword evidence="3 11" id="KW-0813">Transport</keyword>
<sequence length="994" mass="111600">MPRHHAEHLRSTSRRQRCRGSTRVEASFGGLGRFFGGNAGEKTRKVYQAKVDAINKLEPSMQSLSDDQLRDKTKELQQRIAGGASLDDVLVEAFAVAREASKRVLGLRPFDVQLIGAMILHKGEIAEMRTGEGKTLVAVLPAYLNALSGKGVQVVTVNDYLARRDSEWVGQVHKFLGLRVGLVQQGLNESERKAAYRADVTYVTNSELGFDYLRDNLAQSAEELVLRDFNYCVIDEVDSILIDEARTPLIISGPAEKSSERYMQAAQLADALERDFHYTVDEKQKSILITEEGYEAAEDVLQVADLYDPREQWASYLINALKAKELQAKDVNYIVRGPEIIIVDEFTGRTMPGRRWGDGLHQAVEAKEGVDIQNETVTLASISYQNFFRSYPKLAGMTGTAQTEAAEFSNIYGLEVTEVPTNKPLSRTDNSDVVFRSEAGKWAAAVTEIRLYSKQGRPVLVGTTSVERSEALAAMLKQEGISYELLNAKPENVQREAEIVAQSGRQGSVTISTNMAGRGTDILLGGNPEYMARLKLREALLPEVVSQVDHLEGHSSSNGSRPQANSNGKKGKGKSKGGEGSERPLKSWAANPKLFPCEVAPEAQKLVDEAVAAAKEAWGQRQLSELEAEERLAMACEKAPTSDHATSKLRAAFRRLEADYKSVTDKEKEEVVSLGGLHVVGTERHEARRIDNQLRGRSGRQGDPGSTRFFLSLEDNLFRVFGGDRIKGLMKIFQIEDLPIESKMLTDALTEAQRKVEAYFFDIRKQLWEYDQVLNTQRDKVYLDRRKALVSQDLSPLMIEYAERTVDDILEANVNPTLAPKEWNLEALSDKMKQYCYLLDDLTAEQLAQEANSDYEELRDYLRQRAVDAYWEKVKELDAEDPPLARDAQRFFVLTQTDNMWKEHLQAMKFLQQAVGLRGYAQREPLAEYKLEGYGLFLEMMAKIRRNAIFNVYSFRPDQIKRKQEQQQQGQQSQKERQPAQPSAPVEALAASAE</sequence>
<dbReference type="SUPFAM" id="SSF81886">
    <property type="entry name" value="Helical scaffold and wing domains of SecA"/>
    <property type="match status" value="1"/>
</dbReference>
<keyword evidence="4 11" id="KW-0547">Nucleotide-binding</keyword>
<evidence type="ECO:0000259" key="13">
    <source>
        <dbReference type="PROSITE" id="PS51192"/>
    </source>
</evidence>
<name>A0ABP1G9F9_9CHLO</name>
<keyword evidence="16" id="KW-1185">Reference proteome</keyword>
<dbReference type="Pfam" id="PF07516">
    <property type="entry name" value="SecA_SW"/>
    <property type="match status" value="1"/>
</dbReference>
<feature type="region of interest" description="Disordered" evidence="12">
    <location>
        <begin position="549"/>
        <end position="588"/>
    </location>
</feature>
<evidence type="ECO:0000256" key="10">
    <source>
        <dbReference type="ARBA" id="ARBA00034043"/>
    </source>
</evidence>
<dbReference type="SMART" id="SM00958">
    <property type="entry name" value="SecA_PP_bind"/>
    <property type="match status" value="1"/>
</dbReference>
<feature type="compositionally biased region" description="Basic residues" evidence="12">
    <location>
        <begin position="1"/>
        <end position="20"/>
    </location>
</feature>
<dbReference type="InterPro" id="IPR036266">
    <property type="entry name" value="SecA_Wing/Scaffold_sf"/>
</dbReference>
<dbReference type="Pfam" id="PF21090">
    <property type="entry name" value="P-loop_SecA"/>
    <property type="match status" value="1"/>
</dbReference>
<dbReference type="SUPFAM" id="SSF81767">
    <property type="entry name" value="Pre-protein crosslinking domain of SecA"/>
    <property type="match status" value="1"/>
</dbReference>
<dbReference type="CDD" id="cd17928">
    <property type="entry name" value="DEXDc_SecA"/>
    <property type="match status" value="1"/>
</dbReference>
<feature type="region of interest" description="Disordered" evidence="12">
    <location>
        <begin position="960"/>
        <end position="994"/>
    </location>
</feature>
<evidence type="ECO:0000256" key="7">
    <source>
        <dbReference type="ARBA" id="ARBA00022967"/>
    </source>
</evidence>
<keyword evidence="6 11" id="KW-0653">Protein transport</keyword>
<feature type="region of interest" description="Disordered" evidence="12">
    <location>
        <begin position="1"/>
        <end position="21"/>
    </location>
</feature>
<evidence type="ECO:0000256" key="2">
    <source>
        <dbReference type="ARBA" id="ARBA00007650"/>
    </source>
</evidence>
<dbReference type="Gene3D" id="3.90.1440.10">
    <property type="entry name" value="SecA, preprotein cross-linking domain"/>
    <property type="match status" value="1"/>
</dbReference>
<dbReference type="InterPro" id="IPR011116">
    <property type="entry name" value="SecA_Wing/Scaffold"/>
</dbReference>
<evidence type="ECO:0000259" key="14">
    <source>
        <dbReference type="PROSITE" id="PS51196"/>
    </source>
</evidence>
<dbReference type="PRINTS" id="PR00906">
    <property type="entry name" value="SECA"/>
</dbReference>
<proteinExistence type="inferred from homology"/>
<dbReference type="Gene3D" id="1.10.3060.10">
    <property type="entry name" value="Helical scaffold and wing domains of SecA"/>
    <property type="match status" value="1"/>
</dbReference>
<reference evidence="15 16" key="1">
    <citation type="submission" date="2024-06" db="EMBL/GenBank/DDBJ databases">
        <authorList>
            <person name="Kraege A."/>
            <person name="Thomma B."/>
        </authorList>
    </citation>
    <scope>NUCLEOTIDE SEQUENCE [LARGE SCALE GENOMIC DNA]</scope>
</reference>
<dbReference type="InterPro" id="IPR044722">
    <property type="entry name" value="SecA_SF2_C"/>
</dbReference>
<dbReference type="PROSITE" id="PS01312">
    <property type="entry name" value="SECA"/>
    <property type="match status" value="1"/>
</dbReference>
<keyword evidence="5 11" id="KW-0067">ATP-binding</keyword>
<dbReference type="SMART" id="SM00957">
    <property type="entry name" value="SecA_DEAD"/>
    <property type="match status" value="1"/>
</dbReference>
<protein>
    <recommendedName>
        <fullName evidence="11">Protein translocase subunit SecA</fullName>
    </recommendedName>
</protein>
<dbReference type="PROSITE" id="PS51192">
    <property type="entry name" value="HELICASE_ATP_BIND_1"/>
    <property type="match status" value="1"/>
</dbReference>
<evidence type="ECO:0000256" key="1">
    <source>
        <dbReference type="ARBA" id="ARBA00004170"/>
    </source>
</evidence>
<evidence type="ECO:0000313" key="16">
    <source>
        <dbReference type="Proteomes" id="UP001497392"/>
    </source>
</evidence>
<dbReference type="InterPro" id="IPR014001">
    <property type="entry name" value="Helicase_ATP-bd"/>
</dbReference>
<evidence type="ECO:0000256" key="6">
    <source>
        <dbReference type="ARBA" id="ARBA00022927"/>
    </source>
</evidence>